<dbReference type="KEGG" id="pnt:G5B91_18000"/>
<evidence type="ECO:0000313" key="3">
    <source>
        <dbReference type="Proteomes" id="UP000501063"/>
    </source>
</evidence>
<reference evidence="2 3" key="1">
    <citation type="submission" date="2020-02" db="EMBL/GenBank/DDBJ databases">
        <title>Integrative conjugative elements (ICEs) and plasmids drive adaptation of Pseudomonas nitroreducens strain HBP1 to wastewater environment.</title>
        <authorList>
            <person name="Sentchilo V."/>
            <person name="Carraro N."/>
            <person name="Bertelli C."/>
            <person name="van der Meer J.R."/>
        </authorList>
    </citation>
    <scope>NUCLEOTIDE SEQUENCE [LARGE SCALE GENOMIC DNA]</scope>
    <source>
        <strain evidence="2 3">HBP1</strain>
    </source>
</reference>
<dbReference type="AlphaFoldDB" id="A0A6G6J0Q4"/>
<protein>
    <recommendedName>
        <fullName evidence="4">Replication protein P</fullName>
    </recommendedName>
</protein>
<evidence type="ECO:0008006" key="4">
    <source>
        <dbReference type="Google" id="ProtNLM"/>
    </source>
</evidence>
<proteinExistence type="predicted"/>
<name>A0A6G6J0Q4_PSENT</name>
<organism evidence="2 3">
    <name type="scientific">Pseudomonas nitroreducens</name>
    <dbReference type="NCBI Taxonomy" id="46680"/>
    <lineage>
        <taxon>Bacteria</taxon>
        <taxon>Pseudomonadati</taxon>
        <taxon>Pseudomonadota</taxon>
        <taxon>Gammaproteobacteria</taxon>
        <taxon>Pseudomonadales</taxon>
        <taxon>Pseudomonadaceae</taxon>
        <taxon>Pseudomonas</taxon>
    </lineage>
</organism>
<accession>A0A6G6J0Q4</accession>
<feature type="compositionally biased region" description="Low complexity" evidence="1">
    <location>
        <begin position="31"/>
        <end position="44"/>
    </location>
</feature>
<sequence>MSTPPDNKDLPKAKPAVMPPRADSLVDKALSQPSTESQPTSQPTKLPDRLLERLWLKMTEMYGHRWTSSFGDNPNPDSAWATVLNGLTGQQLANGLAALVHKGTEFDWPPPANVFRALCLEVHGMPTEDEAWEQALRGIYAHEAVRIAAKATGTWDLKHGKLTDKALHKVFSRNYAIVKARAAMGKPLDEEIPKAIAHEEKTPMQKQMAHSHREARDLIYAQGLPTDPKQARALLLAKLGINREVRP</sequence>
<evidence type="ECO:0000256" key="1">
    <source>
        <dbReference type="SAM" id="MobiDB-lite"/>
    </source>
</evidence>
<feature type="region of interest" description="Disordered" evidence="1">
    <location>
        <begin position="1"/>
        <end position="47"/>
    </location>
</feature>
<dbReference type="Proteomes" id="UP000501063">
    <property type="component" value="Chromosome"/>
</dbReference>
<feature type="compositionally biased region" description="Basic and acidic residues" evidence="1">
    <location>
        <begin position="1"/>
        <end position="12"/>
    </location>
</feature>
<dbReference type="EMBL" id="CP049140">
    <property type="protein sequence ID" value="QIE88061.1"/>
    <property type="molecule type" value="Genomic_DNA"/>
</dbReference>
<evidence type="ECO:0000313" key="2">
    <source>
        <dbReference type="EMBL" id="QIE88061.1"/>
    </source>
</evidence>
<gene>
    <name evidence="2" type="ORF">G5B91_18000</name>
</gene>